<dbReference type="OrthoDB" id="266518at2759"/>
<evidence type="ECO:0000256" key="5">
    <source>
        <dbReference type="ARBA" id="ARBA00023136"/>
    </source>
</evidence>
<keyword evidence="8" id="KW-1185">Reference proteome</keyword>
<sequence length="316" mass="36941">MESLKIISLSFFDGFIDSLKNVWVIFYIDKTINKKLEANDQQQINSSKKSNKEKKKEEKSKVALRVFQCCALNGGLFLLSLLFFYHLLLPFLEAIITHFTDPSIWSYINITLSWIFSCIWVVPLFLLSKVFNFFWFQDIADATYEFRRGKRTLLPSISLLLADVIFSLIVQTLFILQGTTLSYIPIVGRFLCFIHICLLYSLYSFEYKWFNQGYELYKRLKLVEFNWPYYIGFGFYLGILTELSDSFIMKGCIFSMFFPLLIISSIDSVPQQRIDCPIPFFSIVVALPNFLVSRKLKSNQVQQYSGNRSSTTPTRR</sequence>
<evidence type="ECO:0000313" key="7">
    <source>
        <dbReference type="EMBL" id="KAG5674333.1"/>
    </source>
</evidence>
<protein>
    <recommendedName>
        <fullName evidence="9">Etoposide-induced protein 2.4-like protein</fullName>
    </recommendedName>
</protein>
<proteinExistence type="inferred from homology"/>
<dbReference type="PANTHER" id="PTHR21389">
    <property type="entry name" value="P53 INDUCED PROTEIN"/>
    <property type="match status" value="1"/>
</dbReference>
<dbReference type="GO" id="GO:0016020">
    <property type="term" value="C:membrane"/>
    <property type="evidence" value="ECO:0007669"/>
    <property type="project" value="UniProtKB-SubCell"/>
</dbReference>
<keyword evidence="3 6" id="KW-0812">Transmembrane</keyword>
<organism evidence="7 8">
    <name type="scientific">Polypedilum vanderplanki</name>
    <name type="common">Sleeping chironomid midge</name>
    <dbReference type="NCBI Taxonomy" id="319348"/>
    <lineage>
        <taxon>Eukaryota</taxon>
        <taxon>Metazoa</taxon>
        <taxon>Ecdysozoa</taxon>
        <taxon>Arthropoda</taxon>
        <taxon>Hexapoda</taxon>
        <taxon>Insecta</taxon>
        <taxon>Pterygota</taxon>
        <taxon>Neoptera</taxon>
        <taxon>Endopterygota</taxon>
        <taxon>Diptera</taxon>
        <taxon>Nematocera</taxon>
        <taxon>Chironomoidea</taxon>
        <taxon>Chironomidae</taxon>
        <taxon>Chironominae</taxon>
        <taxon>Polypedilum</taxon>
        <taxon>Polypedilum</taxon>
    </lineage>
</organism>
<keyword evidence="4 6" id="KW-1133">Transmembrane helix</keyword>
<evidence type="ECO:0000256" key="2">
    <source>
        <dbReference type="ARBA" id="ARBA00010970"/>
    </source>
</evidence>
<dbReference type="Pfam" id="PF07264">
    <property type="entry name" value="EI24"/>
    <property type="match status" value="1"/>
</dbReference>
<feature type="transmembrane region" description="Helical" evidence="6">
    <location>
        <begin position="104"/>
        <end position="127"/>
    </location>
</feature>
<evidence type="ECO:0000313" key="8">
    <source>
        <dbReference type="Proteomes" id="UP001107558"/>
    </source>
</evidence>
<name>A0A9J6BXR7_POLVA</name>
<comment type="subcellular location">
    <subcellularLocation>
        <location evidence="1">Membrane</location>
        <topology evidence="1">Multi-pass membrane protein</topology>
    </subcellularLocation>
</comment>
<keyword evidence="5 6" id="KW-0472">Membrane</keyword>
<feature type="transmembrane region" description="Helical" evidence="6">
    <location>
        <begin position="153"/>
        <end position="176"/>
    </location>
</feature>
<evidence type="ECO:0000256" key="1">
    <source>
        <dbReference type="ARBA" id="ARBA00004141"/>
    </source>
</evidence>
<evidence type="ECO:0008006" key="9">
    <source>
        <dbReference type="Google" id="ProtNLM"/>
    </source>
</evidence>
<dbReference type="Proteomes" id="UP001107558">
    <property type="component" value="Chromosome 2"/>
</dbReference>
<evidence type="ECO:0000256" key="3">
    <source>
        <dbReference type="ARBA" id="ARBA00022692"/>
    </source>
</evidence>
<feature type="transmembrane region" description="Helical" evidence="6">
    <location>
        <begin position="182"/>
        <end position="203"/>
    </location>
</feature>
<dbReference type="GO" id="GO:0005783">
    <property type="term" value="C:endoplasmic reticulum"/>
    <property type="evidence" value="ECO:0007669"/>
    <property type="project" value="TreeGrafter"/>
</dbReference>
<evidence type="ECO:0000256" key="6">
    <source>
        <dbReference type="SAM" id="Phobius"/>
    </source>
</evidence>
<evidence type="ECO:0000256" key="4">
    <source>
        <dbReference type="ARBA" id="ARBA00022989"/>
    </source>
</evidence>
<dbReference type="InterPro" id="IPR059112">
    <property type="entry name" value="CysZ/EI24"/>
</dbReference>
<dbReference type="GO" id="GO:0016236">
    <property type="term" value="P:macroautophagy"/>
    <property type="evidence" value="ECO:0007669"/>
    <property type="project" value="TreeGrafter"/>
</dbReference>
<dbReference type="AlphaFoldDB" id="A0A9J6BXR7"/>
<feature type="transmembrane region" description="Helical" evidence="6">
    <location>
        <begin position="223"/>
        <end position="241"/>
    </location>
</feature>
<reference evidence="7" key="1">
    <citation type="submission" date="2021-03" db="EMBL/GenBank/DDBJ databases">
        <title>Chromosome level genome of the anhydrobiotic midge Polypedilum vanderplanki.</title>
        <authorList>
            <person name="Yoshida Y."/>
            <person name="Kikawada T."/>
            <person name="Gusev O."/>
        </authorList>
    </citation>
    <scope>NUCLEOTIDE SEQUENCE</scope>
    <source>
        <strain evidence="7">NIAS01</strain>
        <tissue evidence="7">Whole body or cell culture</tissue>
    </source>
</reference>
<comment type="caution">
    <text evidence="7">The sequence shown here is derived from an EMBL/GenBank/DDBJ whole genome shotgun (WGS) entry which is preliminary data.</text>
</comment>
<dbReference type="PANTHER" id="PTHR21389:SF0">
    <property type="entry name" value="ETOPOSIDE-INDUCED PROTEIN 2.4 HOMOLOG"/>
    <property type="match status" value="1"/>
</dbReference>
<dbReference type="EMBL" id="JADBJN010000002">
    <property type="protein sequence ID" value="KAG5674333.1"/>
    <property type="molecule type" value="Genomic_DNA"/>
</dbReference>
<gene>
    <name evidence="7" type="ORF">PVAND_004308</name>
</gene>
<comment type="similarity">
    <text evidence="2">Belongs to the EI24 family.</text>
</comment>
<accession>A0A9J6BXR7</accession>